<dbReference type="Pfam" id="PF04542">
    <property type="entry name" value="Sigma70_r2"/>
    <property type="match status" value="1"/>
</dbReference>
<feature type="signal peptide" evidence="7">
    <location>
        <begin position="1"/>
        <end position="17"/>
    </location>
</feature>
<dbReference type="PRINTS" id="PR00046">
    <property type="entry name" value="SIGMA70FCT"/>
</dbReference>
<comment type="similarity">
    <text evidence="1">Belongs to the sigma-70 factor family.</text>
</comment>
<evidence type="ECO:0000256" key="6">
    <source>
        <dbReference type="SAM" id="MobiDB-lite"/>
    </source>
</evidence>
<evidence type="ECO:0000313" key="10">
    <source>
        <dbReference type="Proteomes" id="UP000751190"/>
    </source>
</evidence>
<evidence type="ECO:0000256" key="7">
    <source>
        <dbReference type="SAM" id="SignalP"/>
    </source>
</evidence>
<dbReference type="EMBL" id="JAGTXO010000008">
    <property type="protein sequence ID" value="KAG8466448.1"/>
    <property type="molecule type" value="Genomic_DNA"/>
</dbReference>
<dbReference type="InterPro" id="IPR000943">
    <property type="entry name" value="RNA_pol_sigma70"/>
</dbReference>
<feature type="compositionally biased region" description="Pro residues" evidence="6">
    <location>
        <begin position="415"/>
        <end position="424"/>
    </location>
</feature>
<proteinExistence type="inferred from homology"/>
<dbReference type="InterPro" id="IPR036388">
    <property type="entry name" value="WH-like_DNA-bd_sf"/>
</dbReference>
<evidence type="ECO:0000256" key="1">
    <source>
        <dbReference type="ARBA" id="ARBA00007788"/>
    </source>
</evidence>
<reference evidence="9" key="1">
    <citation type="submission" date="2021-05" db="EMBL/GenBank/DDBJ databases">
        <title>The genome of the haptophyte Pavlova lutheri (Diacronema luteri, Pavlovales) - a model for lipid biosynthesis in eukaryotic algae.</title>
        <authorList>
            <person name="Hulatt C.J."/>
            <person name="Posewitz M.C."/>
        </authorList>
    </citation>
    <scope>NUCLEOTIDE SEQUENCE</scope>
    <source>
        <strain evidence="9">NIVA-4/92</strain>
    </source>
</reference>
<evidence type="ECO:0000313" key="9">
    <source>
        <dbReference type="EMBL" id="KAG8466448.1"/>
    </source>
</evidence>
<dbReference type="InterPro" id="IPR013325">
    <property type="entry name" value="RNA_pol_sigma_r2"/>
</dbReference>
<accession>A0A8J6CG84</accession>
<keyword evidence="7" id="KW-0732">Signal</keyword>
<dbReference type="PANTHER" id="PTHR30603">
    <property type="entry name" value="RNA POLYMERASE SIGMA FACTOR RPO"/>
    <property type="match status" value="1"/>
</dbReference>
<dbReference type="InterPro" id="IPR007627">
    <property type="entry name" value="RNA_pol_sigma70_r2"/>
</dbReference>
<dbReference type="OrthoDB" id="201574at2759"/>
<evidence type="ECO:0000256" key="3">
    <source>
        <dbReference type="ARBA" id="ARBA00023082"/>
    </source>
</evidence>
<dbReference type="Proteomes" id="UP000751190">
    <property type="component" value="Unassembled WGS sequence"/>
</dbReference>
<dbReference type="NCBIfam" id="TIGR02937">
    <property type="entry name" value="sigma70-ECF"/>
    <property type="match status" value="1"/>
</dbReference>
<dbReference type="GO" id="GO:0003677">
    <property type="term" value="F:DNA binding"/>
    <property type="evidence" value="ECO:0007669"/>
    <property type="project" value="UniProtKB-KW"/>
</dbReference>
<dbReference type="InterPro" id="IPR050239">
    <property type="entry name" value="Sigma-70_RNA_pol_init_factors"/>
</dbReference>
<dbReference type="SUPFAM" id="SSF88946">
    <property type="entry name" value="Sigma2 domain of RNA polymerase sigma factors"/>
    <property type="match status" value="1"/>
</dbReference>
<dbReference type="InterPro" id="IPR013324">
    <property type="entry name" value="RNA_pol_sigma_r3/r4-like"/>
</dbReference>
<evidence type="ECO:0000259" key="8">
    <source>
        <dbReference type="PROSITE" id="PS00715"/>
    </source>
</evidence>
<dbReference type="AlphaFoldDB" id="A0A8J6CG84"/>
<evidence type="ECO:0000256" key="2">
    <source>
        <dbReference type="ARBA" id="ARBA00023015"/>
    </source>
</evidence>
<evidence type="ECO:0000256" key="5">
    <source>
        <dbReference type="ARBA" id="ARBA00023163"/>
    </source>
</evidence>
<keyword evidence="5" id="KW-0804">Transcription</keyword>
<dbReference type="InterPro" id="IPR014284">
    <property type="entry name" value="RNA_pol_sigma-70_dom"/>
</dbReference>
<gene>
    <name evidence="9" type="ORF">KFE25_002204</name>
</gene>
<keyword evidence="2" id="KW-0805">Transcription regulation</keyword>
<name>A0A8J6CG84_DIALT</name>
<sequence length="424" mass="45896">MPLRSVAACALCALAVGANHPAQLPPQMGRAGSARMRAAASRRPPICARGDDELSWLCVNMPEPARCIADRTDASLARDVALGHRRWLASCEALAPRARLPGWNASVASRSVFPRLDDAQSRLLLANMGLVISLSKRYVGKGVSLSDLVQEGSLGLLHAMHKYDPSRNVKFVTYAYSWVAHFMASAVATKGNSIRLPTNVHEGARRMRRARRELIVEGHAAPSDEAIAQRARLPLRQIATLNAVPSVVSLDARVGARSAAAAGASARSRHFSISDLIADEQQRAPEQVLHRRMVRQQLDLLLGETLGPVDQRIVRLRYGLDGGRPKKLIDIGRELKLEPKTVHRVQKVALAKLRKRLDKQLDGSPPPPPPPPTLRAELELRGVRMGAVLASERLVGGGRAATVRREPARGEAAPANPPTAPSTL</sequence>
<protein>
    <recommendedName>
        <fullName evidence="8">RNA polymerase sigma-70 domain-containing protein</fullName>
    </recommendedName>
</protein>
<dbReference type="PANTHER" id="PTHR30603:SF47">
    <property type="entry name" value="RNA POLYMERASE SIGMA FACTOR SIGD, CHLOROPLASTIC"/>
    <property type="match status" value="1"/>
</dbReference>
<feature type="domain" description="RNA polymerase sigma-70" evidence="8">
    <location>
        <begin position="147"/>
        <end position="160"/>
    </location>
</feature>
<organism evidence="9 10">
    <name type="scientific">Diacronema lutheri</name>
    <name type="common">Unicellular marine alga</name>
    <name type="synonym">Monochrysis lutheri</name>
    <dbReference type="NCBI Taxonomy" id="2081491"/>
    <lineage>
        <taxon>Eukaryota</taxon>
        <taxon>Haptista</taxon>
        <taxon>Haptophyta</taxon>
        <taxon>Pavlovophyceae</taxon>
        <taxon>Pavlovales</taxon>
        <taxon>Pavlovaceae</taxon>
        <taxon>Diacronema</taxon>
    </lineage>
</organism>
<dbReference type="Gene3D" id="1.10.601.10">
    <property type="entry name" value="RNA Polymerase Primary Sigma Factor"/>
    <property type="match status" value="1"/>
</dbReference>
<keyword evidence="3" id="KW-0731">Sigma factor</keyword>
<comment type="caution">
    <text evidence="9">The sequence shown here is derived from an EMBL/GenBank/DDBJ whole genome shotgun (WGS) entry which is preliminary data.</text>
</comment>
<feature type="region of interest" description="Disordered" evidence="6">
    <location>
        <begin position="396"/>
        <end position="424"/>
    </location>
</feature>
<dbReference type="GO" id="GO:0006352">
    <property type="term" value="P:DNA-templated transcription initiation"/>
    <property type="evidence" value="ECO:0007669"/>
    <property type="project" value="InterPro"/>
</dbReference>
<dbReference type="Gene3D" id="1.10.10.10">
    <property type="entry name" value="Winged helix-like DNA-binding domain superfamily/Winged helix DNA-binding domain"/>
    <property type="match status" value="2"/>
</dbReference>
<dbReference type="SUPFAM" id="SSF88659">
    <property type="entry name" value="Sigma3 and sigma4 domains of RNA polymerase sigma factors"/>
    <property type="match status" value="2"/>
</dbReference>
<dbReference type="PROSITE" id="PS00715">
    <property type="entry name" value="SIGMA70_1"/>
    <property type="match status" value="1"/>
</dbReference>
<evidence type="ECO:0000256" key="4">
    <source>
        <dbReference type="ARBA" id="ARBA00023125"/>
    </source>
</evidence>
<feature type="chain" id="PRO_5035273197" description="RNA polymerase sigma-70 domain-containing protein" evidence="7">
    <location>
        <begin position="18"/>
        <end position="424"/>
    </location>
</feature>
<dbReference type="GO" id="GO:0016987">
    <property type="term" value="F:sigma factor activity"/>
    <property type="evidence" value="ECO:0007669"/>
    <property type="project" value="UniProtKB-KW"/>
</dbReference>
<keyword evidence="10" id="KW-1185">Reference proteome</keyword>
<keyword evidence="4" id="KW-0238">DNA-binding</keyword>